<feature type="transmembrane region" description="Helical" evidence="1">
    <location>
        <begin position="43"/>
        <end position="63"/>
    </location>
</feature>
<dbReference type="OrthoDB" id="5191851at2"/>
<name>A0A1H1FUM3_9ACTN</name>
<keyword evidence="1" id="KW-1133">Transmembrane helix</keyword>
<gene>
    <name evidence="2" type="ORF">SAMN04489718_3253</name>
</gene>
<dbReference type="EMBL" id="FNKO01000002">
    <property type="protein sequence ID" value="SDR04712.1"/>
    <property type="molecule type" value="Genomic_DNA"/>
</dbReference>
<protein>
    <submittedName>
        <fullName evidence="2">Uncharacterized protein</fullName>
    </submittedName>
</protein>
<dbReference type="Proteomes" id="UP000199301">
    <property type="component" value="Unassembled WGS sequence"/>
</dbReference>
<feature type="transmembrane region" description="Helical" evidence="1">
    <location>
        <begin position="107"/>
        <end position="129"/>
    </location>
</feature>
<dbReference type="AlphaFoldDB" id="A0A1H1FUM3"/>
<organism evidence="2 3">
    <name type="scientific">Actinopolyspora saharensis</name>
    <dbReference type="NCBI Taxonomy" id="995062"/>
    <lineage>
        <taxon>Bacteria</taxon>
        <taxon>Bacillati</taxon>
        <taxon>Actinomycetota</taxon>
        <taxon>Actinomycetes</taxon>
        <taxon>Actinopolysporales</taxon>
        <taxon>Actinopolysporaceae</taxon>
        <taxon>Actinopolyspora</taxon>
    </lineage>
</organism>
<accession>A0A1H1FUM3</accession>
<dbReference type="RefSeq" id="WP_092525247.1">
    <property type="nucleotide sequence ID" value="NZ_FNKO01000002.1"/>
</dbReference>
<sequence>MTGPNSGSTFGQLHWLTIVVLAVVGLVQPALGMLGVYTTLGRPWTPLVVAALIAVFWVATVVVRHVPHPLLTLVIIGGGYGVLAVVLNRVVWSLAGLGQVSMPAGNMVSIVLSNIIWGALLGLIAVGILRINRTRDRS</sequence>
<evidence type="ECO:0000313" key="3">
    <source>
        <dbReference type="Proteomes" id="UP000199301"/>
    </source>
</evidence>
<keyword evidence="1" id="KW-0812">Transmembrane</keyword>
<keyword evidence="3" id="KW-1185">Reference proteome</keyword>
<evidence type="ECO:0000313" key="2">
    <source>
        <dbReference type="EMBL" id="SDR04712.1"/>
    </source>
</evidence>
<feature type="transmembrane region" description="Helical" evidence="1">
    <location>
        <begin position="12"/>
        <end position="37"/>
    </location>
</feature>
<reference evidence="3" key="1">
    <citation type="submission" date="2016-10" db="EMBL/GenBank/DDBJ databases">
        <authorList>
            <person name="Varghese N."/>
            <person name="Submissions S."/>
        </authorList>
    </citation>
    <scope>NUCLEOTIDE SEQUENCE [LARGE SCALE GENOMIC DNA]</scope>
    <source>
        <strain evidence="3">DSM 45459</strain>
    </source>
</reference>
<keyword evidence="1" id="KW-0472">Membrane</keyword>
<evidence type="ECO:0000256" key="1">
    <source>
        <dbReference type="SAM" id="Phobius"/>
    </source>
</evidence>
<feature type="transmembrane region" description="Helical" evidence="1">
    <location>
        <begin position="70"/>
        <end position="87"/>
    </location>
</feature>
<proteinExistence type="predicted"/>